<dbReference type="InterPro" id="IPR057744">
    <property type="entry name" value="OTAase-like"/>
</dbReference>
<evidence type="ECO:0000313" key="3">
    <source>
        <dbReference type="EMBL" id="MDC0740641.1"/>
    </source>
</evidence>
<dbReference type="Gene3D" id="2.30.40.10">
    <property type="entry name" value="Urease, subunit C, domain 1"/>
    <property type="match status" value="1"/>
</dbReference>
<feature type="domain" description="Amidohydrolase-related" evidence="2">
    <location>
        <begin position="136"/>
        <end position="477"/>
    </location>
</feature>
<evidence type="ECO:0000313" key="4">
    <source>
        <dbReference type="Proteomes" id="UP001221411"/>
    </source>
</evidence>
<proteinExistence type="predicted"/>
<dbReference type="InterPro" id="IPR051781">
    <property type="entry name" value="Metallo-dep_Hydrolase"/>
</dbReference>
<organism evidence="3 4">
    <name type="scientific">Polyangium mundeleinium</name>
    <dbReference type="NCBI Taxonomy" id="2995306"/>
    <lineage>
        <taxon>Bacteria</taxon>
        <taxon>Pseudomonadati</taxon>
        <taxon>Myxococcota</taxon>
        <taxon>Polyangia</taxon>
        <taxon>Polyangiales</taxon>
        <taxon>Polyangiaceae</taxon>
        <taxon>Polyangium</taxon>
    </lineage>
</organism>
<dbReference type="Pfam" id="PF01979">
    <property type="entry name" value="Amidohydro_1"/>
    <property type="match status" value="1"/>
</dbReference>
<dbReference type="PANTHER" id="PTHR43135">
    <property type="entry name" value="ALPHA-D-RIBOSE 1-METHYLPHOSPHONATE 5-TRIPHOSPHATE DIPHOSPHATASE"/>
    <property type="match status" value="1"/>
</dbReference>
<gene>
    <name evidence="3" type="ORF">POL67_04740</name>
</gene>
<dbReference type="Proteomes" id="UP001221411">
    <property type="component" value="Unassembled WGS sequence"/>
</dbReference>
<name>A0ABT5EFN9_9BACT</name>
<dbReference type="SUPFAM" id="SSF51556">
    <property type="entry name" value="Metallo-dependent hydrolases"/>
    <property type="match status" value="1"/>
</dbReference>
<dbReference type="EMBL" id="JAQNDO010000001">
    <property type="protein sequence ID" value="MDC0740641.1"/>
    <property type="molecule type" value="Genomic_DNA"/>
</dbReference>
<reference evidence="3 4" key="1">
    <citation type="submission" date="2022-11" db="EMBL/GenBank/DDBJ databases">
        <title>Minimal conservation of predation-associated metabolite biosynthetic gene clusters underscores biosynthetic potential of Myxococcota including descriptions for ten novel species: Archangium lansinium sp. nov., Myxococcus landrumus sp. nov., Nannocystis bai.</title>
        <authorList>
            <person name="Ahearne A."/>
            <person name="Stevens C."/>
            <person name="Dowd S."/>
        </authorList>
    </citation>
    <scope>NUCLEOTIDE SEQUENCE [LARGE SCALE GENOMIC DNA]</scope>
    <source>
        <strain evidence="3 4">RJM3</strain>
    </source>
</reference>
<keyword evidence="4" id="KW-1185">Reference proteome</keyword>
<evidence type="ECO:0000259" key="2">
    <source>
        <dbReference type="Pfam" id="PF01979"/>
    </source>
</evidence>
<accession>A0ABT5EFN9</accession>
<dbReference type="CDD" id="cd01299">
    <property type="entry name" value="Met_dep_hydrolase_A"/>
    <property type="match status" value="1"/>
</dbReference>
<sequence>MKNAGAIGALLAAMTFFSGCGGASGTAPLGPPRASTASGGGTPPIARACPAVESIPEPGGSTAASLPAALPAPTFTGTAGKGLYLLKPARVFDGDTARPHEGWVVVVRGNRIEAAGPEAQVQAPQDAVVVDLPNTTLLPGLIEGHSHFLLHPYDEASWDKQVAREPLTLRVARATNHARSTLLAGFTTVRDLGTEGAGYADVGLKQAIDQGIIPGPRMIVTTKAIVATGSYGPKGFDPGFHVPQGAEEADGKDQLMRVVRDQIGHGADWIKVYADYYWGPGGEARPTFSVEELQLIVETARSSGRSVAAHATSAEGMRRAALAGVDTIEHGDEGTPDVFKLMAKNHVAFCPTLAASEAFARYQGWKKGSTPEPASLTKKRKVFKAALDAGVSLVNGSDAGVFAHGDNARELELLVEYGATPVDALRAATARGAKLLHLDAAIGAVAAGKLADLIAVEGDPTREIGALRKVRFVMKGGAIYRAP</sequence>
<feature type="chain" id="PRO_5045093119" evidence="1">
    <location>
        <begin position="24"/>
        <end position="483"/>
    </location>
</feature>
<feature type="signal peptide" evidence="1">
    <location>
        <begin position="1"/>
        <end position="23"/>
    </location>
</feature>
<dbReference type="PANTHER" id="PTHR43135:SF3">
    <property type="entry name" value="ALPHA-D-RIBOSE 1-METHYLPHOSPHONATE 5-TRIPHOSPHATE DIPHOSPHATASE"/>
    <property type="match status" value="1"/>
</dbReference>
<dbReference type="SUPFAM" id="SSF51338">
    <property type="entry name" value="Composite domain of metallo-dependent hydrolases"/>
    <property type="match status" value="1"/>
</dbReference>
<dbReference type="Gene3D" id="3.20.20.140">
    <property type="entry name" value="Metal-dependent hydrolases"/>
    <property type="match status" value="1"/>
</dbReference>
<comment type="caution">
    <text evidence="3">The sequence shown here is derived from an EMBL/GenBank/DDBJ whole genome shotgun (WGS) entry which is preliminary data.</text>
</comment>
<dbReference type="PROSITE" id="PS51257">
    <property type="entry name" value="PROKAR_LIPOPROTEIN"/>
    <property type="match status" value="1"/>
</dbReference>
<dbReference type="RefSeq" id="WP_271915842.1">
    <property type="nucleotide sequence ID" value="NZ_JAQNDO010000001.1"/>
</dbReference>
<dbReference type="InterPro" id="IPR032466">
    <property type="entry name" value="Metal_Hydrolase"/>
</dbReference>
<dbReference type="InterPro" id="IPR011059">
    <property type="entry name" value="Metal-dep_hydrolase_composite"/>
</dbReference>
<keyword evidence="1" id="KW-0732">Signal</keyword>
<evidence type="ECO:0000256" key="1">
    <source>
        <dbReference type="SAM" id="SignalP"/>
    </source>
</evidence>
<dbReference type="InterPro" id="IPR006680">
    <property type="entry name" value="Amidohydro-rel"/>
</dbReference>
<protein>
    <submittedName>
        <fullName evidence="3">Amidohydrolase family protein</fullName>
    </submittedName>
</protein>